<evidence type="ECO:0000313" key="7">
    <source>
        <dbReference type="Proteomes" id="UP000036947"/>
    </source>
</evidence>
<evidence type="ECO:0000256" key="2">
    <source>
        <dbReference type="ARBA" id="ARBA00022827"/>
    </source>
</evidence>
<dbReference type="SUPFAM" id="SSF51905">
    <property type="entry name" value="FAD/NAD(P)-binding domain"/>
    <property type="match status" value="1"/>
</dbReference>
<gene>
    <name evidence="6" type="ORF">TOPH_02670</name>
</gene>
<keyword evidence="4" id="KW-0503">Monooxygenase</keyword>
<keyword evidence="3" id="KW-0560">Oxidoreductase</keyword>
<dbReference type="PRINTS" id="PR00420">
    <property type="entry name" value="RNGMNOXGNASE"/>
</dbReference>
<dbReference type="PANTHER" id="PTHR46972:SF1">
    <property type="entry name" value="FAD DEPENDENT OXIDOREDUCTASE DOMAIN-CONTAINING PROTEIN"/>
    <property type="match status" value="1"/>
</dbReference>
<dbReference type="InterPro" id="IPR002938">
    <property type="entry name" value="FAD-bd"/>
</dbReference>
<reference evidence="6 7" key="1">
    <citation type="journal article" date="2015" name="BMC Genomics">
        <title>The genome of the truffle-parasite Tolypocladium ophioglossoides and the evolution of antifungal peptaibiotics.</title>
        <authorList>
            <person name="Quandt C.A."/>
            <person name="Bushley K.E."/>
            <person name="Spatafora J.W."/>
        </authorList>
    </citation>
    <scope>NUCLEOTIDE SEQUENCE [LARGE SCALE GENOMIC DNA]</scope>
    <source>
        <strain evidence="6 7">CBS 100239</strain>
    </source>
</reference>
<evidence type="ECO:0000313" key="6">
    <source>
        <dbReference type="EMBL" id="KND92491.1"/>
    </source>
</evidence>
<protein>
    <submittedName>
        <fullName evidence="6">Zeaxanthin epoxidase, chloroplastic</fullName>
    </submittedName>
</protein>
<dbReference type="Proteomes" id="UP000036947">
    <property type="component" value="Unassembled WGS sequence"/>
</dbReference>
<name>A0A0L0NEK3_TOLOC</name>
<keyword evidence="1" id="KW-0285">Flavoprotein</keyword>
<keyword evidence="2" id="KW-0274">FAD</keyword>
<evidence type="ECO:0000256" key="4">
    <source>
        <dbReference type="ARBA" id="ARBA00023033"/>
    </source>
</evidence>
<dbReference type="AlphaFoldDB" id="A0A0L0NEK3"/>
<keyword evidence="7" id="KW-1185">Reference proteome</keyword>
<proteinExistence type="predicted"/>
<dbReference type="Pfam" id="PF01494">
    <property type="entry name" value="FAD_binding_3"/>
    <property type="match status" value="1"/>
</dbReference>
<feature type="domain" description="FAD-binding" evidence="5">
    <location>
        <begin position="321"/>
        <end position="381"/>
    </location>
</feature>
<accession>A0A0L0NEK3</accession>
<dbReference type="GO" id="GO:0071949">
    <property type="term" value="F:FAD binding"/>
    <property type="evidence" value="ECO:0007669"/>
    <property type="project" value="InterPro"/>
</dbReference>
<comment type="caution">
    <text evidence="6">The sequence shown here is derived from an EMBL/GenBank/DDBJ whole genome shotgun (WGS) entry which is preliminary data.</text>
</comment>
<evidence type="ECO:0000256" key="1">
    <source>
        <dbReference type="ARBA" id="ARBA00022630"/>
    </source>
</evidence>
<dbReference type="STRING" id="1163406.A0A0L0NEK3"/>
<dbReference type="InterPro" id="IPR036188">
    <property type="entry name" value="FAD/NAD-bd_sf"/>
</dbReference>
<evidence type="ECO:0000256" key="3">
    <source>
        <dbReference type="ARBA" id="ARBA00023002"/>
    </source>
</evidence>
<dbReference type="GO" id="GO:0004497">
    <property type="term" value="F:monooxygenase activity"/>
    <property type="evidence" value="ECO:0007669"/>
    <property type="project" value="UniProtKB-KW"/>
</dbReference>
<evidence type="ECO:0000259" key="5">
    <source>
        <dbReference type="Pfam" id="PF01494"/>
    </source>
</evidence>
<dbReference type="Gene3D" id="3.50.50.60">
    <property type="entry name" value="FAD/NAD(P)-binding domain"/>
    <property type="match status" value="1"/>
</dbReference>
<organism evidence="6 7">
    <name type="scientific">Tolypocladium ophioglossoides (strain CBS 100239)</name>
    <name type="common">Snaketongue truffleclub</name>
    <name type="synonym">Elaphocordyceps ophioglossoides</name>
    <dbReference type="NCBI Taxonomy" id="1163406"/>
    <lineage>
        <taxon>Eukaryota</taxon>
        <taxon>Fungi</taxon>
        <taxon>Dikarya</taxon>
        <taxon>Ascomycota</taxon>
        <taxon>Pezizomycotina</taxon>
        <taxon>Sordariomycetes</taxon>
        <taxon>Hypocreomycetidae</taxon>
        <taxon>Hypocreales</taxon>
        <taxon>Ophiocordycipitaceae</taxon>
        <taxon>Tolypocladium</taxon>
    </lineage>
</organism>
<dbReference type="EMBL" id="LFRF01000005">
    <property type="protein sequence ID" value="KND92491.1"/>
    <property type="molecule type" value="Genomic_DNA"/>
</dbReference>
<sequence length="417" mass="44666">MATPEGSHFLQGKRIIVAGAGMAGLSFAIALHKLWEASPTPPEVRVYDRDSKRIGADREGYSLSLNGLDADGGLVACRDLGLLDDMLAHAVVGSDSSASFRIWDAAWGELMRLSFKPGAGLPTTAIRITRAHIRHTLIAKLEQTTSVGWNTACTSAERLPDGRIRVTVSPADGESRTEDCDILVAADGAHSKIRASLRPDDVLAYAGAVQMGGVGRFPDGIPPPVARNWGMVVSGQGVGCFFSPVDKTGVVWGLSRLEPERMGRYDRTSAKEFDALKAEALSLGHMIGGPFPSIVAHTEQDSSFIFPARDKQPFAHEGPAFGNVIFVGDSNHAVSPFAGNGANLALKDGWDLASQLCAGASLDEAVAAYDKLALPRAVKTLKTSRGRIGLAHCTGLRYYAFRVMLWFGSWFMWLTGR</sequence>
<dbReference type="PANTHER" id="PTHR46972">
    <property type="entry name" value="MONOOXYGENASE ASQM-RELATED"/>
    <property type="match status" value="1"/>
</dbReference>
<dbReference type="OrthoDB" id="655030at2759"/>